<evidence type="ECO:0000256" key="6">
    <source>
        <dbReference type="SAM" id="Phobius"/>
    </source>
</evidence>
<keyword evidence="2 6" id="KW-0812">Transmembrane</keyword>
<feature type="transmembrane region" description="Helical" evidence="6">
    <location>
        <begin position="240"/>
        <end position="264"/>
    </location>
</feature>
<feature type="region of interest" description="Disordered" evidence="5">
    <location>
        <begin position="356"/>
        <end position="379"/>
    </location>
</feature>
<dbReference type="EMBL" id="JBJQOH010000002">
    <property type="protein sequence ID" value="KAL3695817.1"/>
    <property type="molecule type" value="Genomic_DNA"/>
</dbReference>
<accession>A0ABD3I012</accession>
<feature type="transmembrane region" description="Helical" evidence="6">
    <location>
        <begin position="208"/>
        <end position="228"/>
    </location>
</feature>
<dbReference type="GO" id="GO:0016020">
    <property type="term" value="C:membrane"/>
    <property type="evidence" value="ECO:0007669"/>
    <property type="project" value="UniProtKB-SubCell"/>
</dbReference>
<feature type="compositionally biased region" description="Basic and acidic residues" evidence="5">
    <location>
        <begin position="109"/>
        <end position="120"/>
    </location>
</feature>
<keyword evidence="3 6" id="KW-1133">Transmembrane helix</keyword>
<evidence type="ECO:0008006" key="9">
    <source>
        <dbReference type="Google" id="ProtNLM"/>
    </source>
</evidence>
<feature type="region of interest" description="Disordered" evidence="5">
    <location>
        <begin position="92"/>
        <end position="121"/>
    </location>
</feature>
<feature type="compositionally biased region" description="Polar residues" evidence="5">
    <location>
        <begin position="368"/>
        <end position="379"/>
    </location>
</feature>
<comment type="subcellular location">
    <subcellularLocation>
        <location evidence="1">Membrane</location>
        <topology evidence="1">Multi-pass membrane protein</topology>
    </subcellularLocation>
</comment>
<name>A0ABD3I012_9MARC</name>
<organism evidence="7 8">
    <name type="scientific">Riccia sorocarpa</name>
    <dbReference type="NCBI Taxonomy" id="122646"/>
    <lineage>
        <taxon>Eukaryota</taxon>
        <taxon>Viridiplantae</taxon>
        <taxon>Streptophyta</taxon>
        <taxon>Embryophyta</taxon>
        <taxon>Marchantiophyta</taxon>
        <taxon>Marchantiopsida</taxon>
        <taxon>Marchantiidae</taxon>
        <taxon>Marchantiales</taxon>
        <taxon>Ricciaceae</taxon>
        <taxon>Riccia</taxon>
    </lineage>
</organism>
<dbReference type="PANTHER" id="PTHR23051">
    <property type="entry name" value="SOLUTE CARRIER FAMILY 35, MEMBER F5"/>
    <property type="match status" value="1"/>
</dbReference>
<feature type="transmembrane region" description="Helical" evidence="6">
    <location>
        <begin position="43"/>
        <end position="62"/>
    </location>
</feature>
<comment type="caution">
    <text evidence="7">The sequence shown here is derived from an EMBL/GenBank/DDBJ whole genome shotgun (WGS) entry which is preliminary data.</text>
</comment>
<feature type="compositionally biased region" description="Basic and acidic residues" evidence="5">
    <location>
        <begin position="92"/>
        <end position="102"/>
    </location>
</feature>
<dbReference type="AlphaFoldDB" id="A0ABD3I012"/>
<feature type="transmembrane region" description="Helical" evidence="6">
    <location>
        <begin position="299"/>
        <end position="322"/>
    </location>
</feature>
<evidence type="ECO:0000256" key="3">
    <source>
        <dbReference type="ARBA" id="ARBA00022989"/>
    </source>
</evidence>
<gene>
    <name evidence="7" type="ORF">R1sor_009893</name>
</gene>
<evidence type="ECO:0000313" key="8">
    <source>
        <dbReference type="Proteomes" id="UP001633002"/>
    </source>
</evidence>
<evidence type="ECO:0000313" key="7">
    <source>
        <dbReference type="EMBL" id="KAL3695817.1"/>
    </source>
</evidence>
<protein>
    <recommendedName>
        <fullName evidence="9">EamA domain-containing protein</fullName>
    </recommendedName>
</protein>
<reference evidence="7 8" key="1">
    <citation type="submission" date="2024-09" db="EMBL/GenBank/DDBJ databases">
        <title>Chromosome-scale assembly of Riccia sorocarpa.</title>
        <authorList>
            <person name="Paukszto L."/>
        </authorList>
    </citation>
    <scope>NUCLEOTIDE SEQUENCE [LARGE SCALE GENOMIC DNA]</scope>
    <source>
        <strain evidence="7">LP-2024</strain>
        <tissue evidence="7">Aerial parts of the thallus</tissue>
    </source>
</reference>
<feature type="transmembrane region" description="Helical" evidence="6">
    <location>
        <begin position="328"/>
        <end position="348"/>
    </location>
</feature>
<evidence type="ECO:0000256" key="2">
    <source>
        <dbReference type="ARBA" id="ARBA00022692"/>
    </source>
</evidence>
<evidence type="ECO:0000256" key="1">
    <source>
        <dbReference type="ARBA" id="ARBA00004141"/>
    </source>
</evidence>
<proteinExistence type="predicted"/>
<keyword evidence="4 6" id="KW-0472">Membrane</keyword>
<keyword evidence="8" id="KW-1185">Reference proteome</keyword>
<feature type="transmembrane region" description="Helical" evidence="6">
    <location>
        <begin position="12"/>
        <end position="31"/>
    </location>
</feature>
<dbReference type="Proteomes" id="UP001633002">
    <property type="component" value="Unassembled WGS sequence"/>
</dbReference>
<dbReference type="PANTHER" id="PTHR23051:SF0">
    <property type="entry name" value="SOLUTE CARRIER FAMILY 35 MEMBER F5"/>
    <property type="match status" value="1"/>
</dbReference>
<sequence>MERSELPFSISWRWITGVVYIISVALIWITASFVVQSVVDGGVSPFLITYICNSLFVVYIPIVEGGNKLKSLLKQNGLWQSLNVKAHDLHDSVSEAPSHSEKQNLLNRGGEERTAGRTVEEEVTLAENELGGEDESREVRLSKTEEQIRLTDIAEKDPIDGTELETLEKKDETWSRKRTALVGFVAVALGDSQHGASEVALKPVWGDLLTLISAMFYAVYTALIRAKISDEDEEKGNCSTALVLGYLGLFNAVFFGPIALILHFSGVEPFHRLTLTQVGLIVGKGLLDNVLSDYLWAKAVLLTSPTVATAGLTIQVPIAAVVDSFRGIVPAPANVLGAIMVLIGFFGINRSPVTEEDEEKLPEGVREGSTSTIPATSSV</sequence>
<evidence type="ECO:0000256" key="5">
    <source>
        <dbReference type="SAM" id="MobiDB-lite"/>
    </source>
</evidence>
<evidence type="ECO:0000256" key="4">
    <source>
        <dbReference type="ARBA" id="ARBA00023136"/>
    </source>
</evidence>